<evidence type="ECO:0000313" key="1">
    <source>
        <dbReference type="EMBL" id="RSL14951.1"/>
    </source>
</evidence>
<organism evidence="1 2">
    <name type="scientific">Edaphobacter aggregans</name>
    <dbReference type="NCBI Taxonomy" id="570835"/>
    <lineage>
        <taxon>Bacteria</taxon>
        <taxon>Pseudomonadati</taxon>
        <taxon>Acidobacteriota</taxon>
        <taxon>Terriglobia</taxon>
        <taxon>Terriglobales</taxon>
        <taxon>Acidobacteriaceae</taxon>
        <taxon>Edaphobacter</taxon>
    </lineage>
</organism>
<evidence type="ECO:0000313" key="2">
    <source>
        <dbReference type="Proteomes" id="UP000269669"/>
    </source>
</evidence>
<gene>
    <name evidence="1" type="ORF">EDE15_0421</name>
</gene>
<dbReference type="Proteomes" id="UP000269669">
    <property type="component" value="Unassembled WGS sequence"/>
</dbReference>
<keyword evidence="2" id="KW-1185">Reference proteome</keyword>
<dbReference type="RefSeq" id="WP_125483753.1">
    <property type="nucleotide sequence ID" value="NZ_RSDW01000001.1"/>
</dbReference>
<protein>
    <submittedName>
        <fullName evidence="1">Uncharacterized protein</fullName>
    </submittedName>
</protein>
<accession>A0A3R9P739</accession>
<reference evidence="1 2" key="1">
    <citation type="submission" date="2018-12" db="EMBL/GenBank/DDBJ databases">
        <title>Sequencing of bacterial isolates from soil warming experiment in Harvard Forest, Massachusetts, USA.</title>
        <authorList>
            <person name="Deangelis K."/>
        </authorList>
    </citation>
    <scope>NUCLEOTIDE SEQUENCE [LARGE SCALE GENOMIC DNA]</scope>
    <source>
        <strain evidence="1 2">EB153</strain>
    </source>
</reference>
<sequence length="207" mass="23586">MRNSPQLRNIPKQLPDTHIAVLSGSTWQRFGCTAQLPWTNVEKDRDGRMVAVRSLADKTWVMFSAPEFQPDTAKIYRESAERDPNGKKVVQLIGAENLASKFNFMRAAAYTRPQDASIFATREHNVRTMLLLGQKITLMEGSLYELHFGEMRGFQEGDAPNIPIKVKLDLFDPQDRRIELWIRSDKTSSASITQPQINAIIQSIHCR</sequence>
<dbReference type="OrthoDB" id="9851666at2"/>
<comment type="caution">
    <text evidence="1">The sequence shown here is derived from an EMBL/GenBank/DDBJ whole genome shotgun (WGS) entry which is preliminary data.</text>
</comment>
<name>A0A3R9P739_9BACT</name>
<dbReference type="AlphaFoldDB" id="A0A3R9P739"/>
<dbReference type="EMBL" id="RSDW01000001">
    <property type="protein sequence ID" value="RSL14951.1"/>
    <property type="molecule type" value="Genomic_DNA"/>
</dbReference>
<proteinExistence type="predicted"/>